<keyword evidence="3" id="KW-1185">Reference proteome</keyword>
<proteinExistence type="predicted"/>
<evidence type="ECO:0000313" key="2">
    <source>
        <dbReference type="EMBL" id="MBB5617485.1"/>
    </source>
</evidence>
<comment type="caution">
    <text evidence="2">The sequence shown here is derived from an EMBL/GenBank/DDBJ whole genome shotgun (WGS) entry which is preliminary data.</text>
</comment>
<keyword evidence="1" id="KW-0812">Transmembrane</keyword>
<dbReference type="EMBL" id="JACHBS010000001">
    <property type="protein sequence ID" value="MBB5617485.1"/>
    <property type="molecule type" value="Genomic_DNA"/>
</dbReference>
<dbReference type="Proteomes" id="UP000552883">
    <property type="component" value="Unassembled WGS sequence"/>
</dbReference>
<feature type="transmembrane region" description="Helical" evidence="1">
    <location>
        <begin position="768"/>
        <end position="791"/>
    </location>
</feature>
<protein>
    <recommendedName>
        <fullName evidence="4">PBP domain-containing protein</fullName>
    </recommendedName>
</protein>
<dbReference type="RefSeq" id="WP_153982636.1">
    <property type="nucleotide sequence ID" value="NZ_BAAANZ010000012.1"/>
</dbReference>
<accession>A0A840X8P2</accession>
<gene>
    <name evidence="2" type="ORF">BJ959_000981</name>
</gene>
<keyword evidence="1" id="KW-1133">Transmembrane helix</keyword>
<sequence length="810" mass="84347">MSAARALRSTGRFLMVGGIVASLVGGWGLSLPSASATTDDSSVTVRWADAHPGATTPGAAALENLAVTVSQTRDLTSQGVRISWTGGTPTSLGEFATNYLQIMQCWGDDVAGPRPDQCQWGATSPSIATLLGLRAGSRDLVRNEDPAQVYNAAVRIPPPPDNPFQNAFRVPFQPVEGASTFTPADYFDANTSNEISAVRTGADGSGSIVFEVQTALEAPHLGCGAATASGPRGCWLVVVPRGAVNLDGRDAATATAAGRVTGSPLSATAWAQRIAIPLTFQSLAVSCPIGQDEERVAGAETIAAAIVRWQPVLCGKGVTLGFTQVGDGEARRLIVSGREGDSKLAFVTRPLNEEERADQVIRYAPAAQSALVVAYNIDYAVNSESPLASRNGTPVNDLVLNARLVAKLLTQSYRNDTPDGGVLGGITSNPVSIVKDPEFLRLNPDFRDFGINAFPPGMLVTLGGSDANALVWEWLQSDQSARGFLAGIPDESGMTINRAYLALELATTPTDSFPKADLSTLQQDGAPPPGFGTLDMRPYMNDYAEAALRALRGDANARIVWDPTRLPPSYVTTGAQRPGARFMIALVDAPSAVRYGLKTARLVNAAGQPIAPTADAITAMLAASPTDETTGTRSVDPGLVTAGVYPLAYPVYAAVNVCDLDAETRSSYSTVLSYATTAGQSPGSAAGELPAGFVPLAEADRTAAAAVIAGLGSASKECPTEEAMIEVVVDEPDVEFPVDDLPPVDTEVAPPSFPEIDSTRALSPVPAGIGPVGFGAVLAVGVPSMLAGALLNRRARRLIESEEDFFQPAA</sequence>
<keyword evidence="1" id="KW-0472">Membrane</keyword>
<organism evidence="2 3">
    <name type="scientific">Microcella frigidaquae</name>
    <dbReference type="NCBI Taxonomy" id="424758"/>
    <lineage>
        <taxon>Bacteria</taxon>
        <taxon>Bacillati</taxon>
        <taxon>Actinomycetota</taxon>
        <taxon>Actinomycetes</taxon>
        <taxon>Micrococcales</taxon>
        <taxon>Microbacteriaceae</taxon>
        <taxon>Microcella</taxon>
    </lineage>
</organism>
<evidence type="ECO:0000256" key="1">
    <source>
        <dbReference type="SAM" id="Phobius"/>
    </source>
</evidence>
<dbReference type="SUPFAM" id="SSF53850">
    <property type="entry name" value="Periplasmic binding protein-like II"/>
    <property type="match status" value="1"/>
</dbReference>
<dbReference type="AlphaFoldDB" id="A0A840X8P2"/>
<dbReference type="Gene3D" id="3.40.190.10">
    <property type="entry name" value="Periplasmic binding protein-like II"/>
    <property type="match status" value="1"/>
</dbReference>
<reference evidence="2 3" key="1">
    <citation type="submission" date="2020-08" db="EMBL/GenBank/DDBJ databases">
        <title>Sequencing the genomes of 1000 actinobacteria strains.</title>
        <authorList>
            <person name="Klenk H.-P."/>
        </authorList>
    </citation>
    <scope>NUCLEOTIDE SEQUENCE [LARGE SCALE GENOMIC DNA]</scope>
    <source>
        <strain evidence="2 3">DSM 23889</strain>
    </source>
</reference>
<name>A0A840X8P2_9MICO</name>
<dbReference type="OrthoDB" id="5107506at2"/>
<evidence type="ECO:0000313" key="3">
    <source>
        <dbReference type="Proteomes" id="UP000552883"/>
    </source>
</evidence>
<evidence type="ECO:0008006" key="4">
    <source>
        <dbReference type="Google" id="ProtNLM"/>
    </source>
</evidence>